<dbReference type="AlphaFoldDB" id="A0A383BIM7"/>
<organism evidence="3">
    <name type="scientific">marine metagenome</name>
    <dbReference type="NCBI Taxonomy" id="408172"/>
    <lineage>
        <taxon>unclassified sequences</taxon>
        <taxon>metagenomes</taxon>
        <taxon>ecological metagenomes</taxon>
    </lineage>
</organism>
<dbReference type="PANTHER" id="PTHR30069">
    <property type="entry name" value="TONB-DEPENDENT OUTER MEMBRANE RECEPTOR"/>
    <property type="match status" value="1"/>
</dbReference>
<dbReference type="PANTHER" id="PTHR30069:SF29">
    <property type="entry name" value="HEMOGLOBIN AND HEMOGLOBIN-HAPTOGLOBIN-BINDING PROTEIN 1-RELATED"/>
    <property type="match status" value="1"/>
</dbReference>
<feature type="domain" description="TonB-dependent receptor plug" evidence="2">
    <location>
        <begin position="19"/>
        <end position="127"/>
    </location>
</feature>
<dbReference type="GO" id="GO:0015344">
    <property type="term" value="F:siderophore uptake transmembrane transporter activity"/>
    <property type="evidence" value="ECO:0007669"/>
    <property type="project" value="TreeGrafter"/>
</dbReference>
<evidence type="ECO:0000313" key="3">
    <source>
        <dbReference type="EMBL" id="SVE19643.1"/>
    </source>
</evidence>
<keyword evidence="1" id="KW-0732">Signal</keyword>
<dbReference type="InterPro" id="IPR039426">
    <property type="entry name" value="TonB-dep_rcpt-like"/>
</dbReference>
<accession>A0A383BIM7</accession>
<feature type="non-terminal residue" evidence="3">
    <location>
        <position position="200"/>
    </location>
</feature>
<proteinExistence type="predicted"/>
<dbReference type="SUPFAM" id="SSF56935">
    <property type="entry name" value="Porins"/>
    <property type="match status" value="1"/>
</dbReference>
<reference evidence="3" key="1">
    <citation type="submission" date="2018-05" db="EMBL/GenBank/DDBJ databases">
        <authorList>
            <person name="Lanie J.A."/>
            <person name="Ng W.-L."/>
            <person name="Kazmierczak K.M."/>
            <person name="Andrzejewski T.M."/>
            <person name="Davidsen T.M."/>
            <person name="Wayne K.J."/>
            <person name="Tettelin H."/>
            <person name="Glass J.I."/>
            <person name="Rusch D."/>
            <person name="Podicherti R."/>
            <person name="Tsui H.-C.T."/>
            <person name="Winkler M.E."/>
        </authorList>
    </citation>
    <scope>NUCLEOTIDE SEQUENCE</scope>
</reference>
<dbReference type="InterPro" id="IPR037066">
    <property type="entry name" value="Plug_dom_sf"/>
</dbReference>
<evidence type="ECO:0000256" key="1">
    <source>
        <dbReference type="ARBA" id="ARBA00022729"/>
    </source>
</evidence>
<dbReference type="Gene3D" id="2.170.130.10">
    <property type="entry name" value="TonB-dependent receptor, plug domain"/>
    <property type="match status" value="1"/>
</dbReference>
<protein>
    <recommendedName>
        <fullName evidence="2">TonB-dependent receptor plug domain-containing protein</fullName>
    </recommendedName>
</protein>
<gene>
    <name evidence="3" type="ORF">METZ01_LOCUS472497</name>
</gene>
<dbReference type="PROSITE" id="PS52016">
    <property type="entry name" value="TONB_DEPENDENT_REC_3"/>
    <property type="match status" value="1"/>
</dbReference>
<dbReference type="GO" id="GO:0044718">
    <property type="term" value="P:siderophore transmembrane transport"/>
    <property type="evidence" value="ECO:0007669"/>
    <property type="project" value="TreeGrafter"/>
</dbReference>
<dbReference type="EMBL" id="UINC01200658">
    <property type="protein sequence ID" value="SVE19643.1"/>
    <property type="molecule type" value="Genomic_DNA"/>
</dbReference>
<sequence>MDDEILVISSKLIDNQLSGGTTHIITKEEIQRYPGESLPQIISKLPGVEFKNLYGTGFGSYENIDIRGFADTAKSNTLIMLNGQKLSNIDLSFVDFLTIPINSVQRIEVIKGNSASVLYGGNATAGAVNIITDQLLSFEDNYLFSSAFGSYGQFEGFVGGTQSFDSFSITGNSNYIVSDGYRRNNGLRQKNGNLEINGSF</sequence>
<dbReference type="GO" id="GO:0009279">
    <property type="term" value="C:cell outer membrane"/>
    <property type="evidence" value="ECO:0007669"/>
    <property type="project" value="TreeGrafter"/>
</dbReference>
<evidence type="ECO:0000259" key="2">
    <source>
        <dbReference type="Pfam" id="PF07715"/>
    </source>
</evidence>
<name>A0A383BIM7_9ZZZZ</name>
<dbReference type="InterPro" id="IPR012910">
    <property type="entry name" value="Plug_dom"/>
</dbReference>
<dbReference type="Pfam" id="PF07715">
    <property type="entry name" value="Plug"/>
    <property type="match status" value="1"/>
</dbReference>